<keyword evidence="8" id="KW-0411">Iron-sulfur</keyword>
<evidence type="ECO:0000256" key="5">
    <source>
        <dbReference type="ARBA" id="ARBA00022827"/>
    </source>
</evidence>
<dbReference type="PROSITE" id="PS51379">
    <property type="entry name" value="4FE4S_FER_2"/>
    <property type="match status" value="1"/>
</dbReference>
<sequence length="511" mass="54750">MTDLIIGSGPSGIATATALLARGRSVTLLDGGKLPEPEAIARRDALAARAPEDWSQPERAAYQAPQFAAPEGQTRRYGSDFAQEAAADTLAEGCDGFALRASRAVGGLSNLWGAAVLPYRQHDIADWPVTAEELAPHYRAVAGFMPIAGREDALDNLLPGYLAPGATQIPPPPQAEALLARLDAKRDRLRAMGVHTGAARQAVEAGCIRCGMCLHGCPWGHIYSARKTLETLKAHPRFTYRPGALVAGFSETEDGVTLALADGRTVTGTRVFIGAGVLETARLMLASAPGTPRELILKDSQHAFLPLLHRWRTKLRPDRPPHHTLPQLFAEIEHPDVSDRLVHAQFYTWNEHYARDLLQNYGARLPGSAPLLMAMSRRLIVAQMFLHSDHSARIGLRLAADGRLNARVEVNPDTGRVLDAAKRKLSRAMAQAGLVALGFAARPGAPGSSFHVGGTVPMAATPAPGQSDRLGRPHGLRRVHIVDASVLPSIPATTITFSVMANAHRIGAEAR</sequence>
<dbReference type="RefSeq" id="WP_054538277.1">
    <property type="nucleotide sequence ID" value="NZ_JACIEQ010000001.1"/>
</dbReference>
<dbReference type="GO" id="GO:0051536">
    <property type="term" value="F:iron-sulfur cluster binding"/>
    <property type="evidence" value="ECO:0007669"/>
    <property type="project" value="UniProtKB-KW"/>
</dbReference>
<evidence type="ECO:0000256" key="7">
    <source>
        <dbReference type="ARBA" id="ARBA00023004"/>
    </source>
</evidence>
<keyword evidence="6" id="KW-0560">Oxidoreductase</keyword>
<dbReference type="AlphaFoldDB" id="A0A840CBA7"/>
<organism evidence="11 12">
    <name type="scientific">Actibacterium naphthalenivorans</name>
    <dbReference type="NCBI Taxonomy" id="1614693"/>
    <lineage>
        <taxon>Bacteria</taxon>
        <taxon>Pseudomonadati</taxon>
        <taxon>Pseudomonadota</taxon>
        <taxon>Alphaproteobacteria</taxon>
        <taxon>Rhodobacterales</taxon>
        <taxon>Roseobacteraceae</taxon>
        <taxon>Actibacterium</taxon>
    </lineage>
</organism>
<evidence type="ECO:0000256" key="3">
    <source>
        <dbReference type="ARBA" id="ARBA00022630"/>
    </source>
</evidence>
<keyword evidence="3" id="KW-0285">Flavoprotein</keyword>
<dbReference type="Proteomes" id="UP000585681">
    <property type="component" value="Unassembled WGS sequence"/>
</dbReference>
<evidence type="ECO:0000313" key="12">
    <source>
        <dbReference type="Proteomes" id="UP000585681"/>
    </source>
</evidence>
<dbReference type="PROSITE" id="PS00198">
    <property type="entry name" value="4FE4S_FER_1"/>
    <property type="match status" value="1"/>
</dbReference>
<evidence type="ECO:0000259" key="10">
    <source>
        <dbReference type="PROSITE" id="PS51379"/>
    </source>
</evidence>
<dbReference type="InterPro" id="IPR017900">
    <property type="entry name" value="4Fe4S_Fe_S_CS"/>
</dbReference>
<dbReference type="PANTHER" id="PTHR42784:SF1">
    <property type="entry name" value="PYRANOSE 2-OXIDASE"/>
    <property type="match status" value="1"/>
</dbReference>
<evidence type="ECO:0000256" key="8">
    <source>
        <dbReference type="ARBA" id="ARBA00023014"/>
    </source>
</evidence>
<dbReference type="GO" id="GO:0016614">
    <property type="term" value="F:oxidoreductase activity, acting on CH-OH group of donors"/>
    <property type="evidence" value="ECO:0007669"/>
    <property type="project" value="InterPro"/>
</dbReference>
<evidence type="ECO:0000313" key="11">
    <source>
        <dbReference type="EMBL" id="MBB4020639.1"/>
    </source>
</evidence>
<evidence type="ECO:0000256" key="1">
    <source>
        <dbReference type="ARBA" id="ARBA00001974"/>
    </source>
</evidence>
<keyword evidence="7" id="KW-0408">Iron</keyword>
<dbReference type="InterPro" id="IPR017896">
    <property type="entry name" value="4Fe4S_Fe-S-bd"/>
</dbReference>
<evidence type="ECO:0000256" key="9">
    <source>
        <dbReference type="SAM" id="MobiDB-lite"/>
    </source>
</evidence>
<dbReference type="EMBL" id="JACIEQ010000001">
    <property type="protein sequence ID" value="MBB4020639.1"/>
    <property type="molecule type" value="Genomic_DNA"/>
</dbReference>
<evidence type="ECO:0000256" key="6">
    <source>
        <dbReference type="ARBA" id="ARBA00023002"/>
    </source>
</evidence>
<comment type="similarity">
    <text evidence="2">Belongs to the GMC oxidoreductase family.</text>
</comment>
<gene>
    <name evidence="11" type="ORF">GGR17_000430</name>
</gene>
<keyword evidence="5" id="KW-0274">FAD</keyword>
<evidence type="ECO:0000256" key="2">
    <source>
        <dbReference type="ARBA" id="ARBA00010790"/>
    </source>
</evidence>
<dbReference type="PANTHER" id="PTHR42784">
    <property type="entry name" value="PYRANOSE 2-OXIDASE"/>
    <property type="match status" value="1"/>
</dbReference>
<keyword evidence="4" id="KW-0479">Metal-binding</keyword>
<name>A0A840CBA7_9RHOB</name>
<comment type="caution">
    <text evidence="11">The sequence shown here is derived from an EMBL/GenBank/DDBJ whole genome shotgun (WGS) entry which is preliminary data.</text>
</comment>
<protein>
    <submittedName>
        <fullName evidence="11">Choline dehydrogenase-like flavoprotein</fullName>
    </submittedName>
</protein>
<dbReference type="InterPro" id="IPR007867">
    <property type="entry name" value="GMC_OxRtase_C"/>
</dbReference>
<feature type="region of interest" description="Disordered" evidence="9">
    <location>
        <begin position="48"/>
        <end position="67"/>
    </location>
</feature>
<dbReference type="GO" id="GO:0046872">
    <property type="term" value="F:metal ion binding"/>
    <property type="evidence" value="ECO:0007669"/>
    <property type="project" value="UniProtKB-KW"/>
</dbReference>
<keyword evidence="12" id="KW-1185">Reference proteome</keyword>
<dbReference type="SUPFAM" id="SSF51905">
    <property type="entry name" value="FAD/NAD(P)-binding domain"/>
    <property type="match status" value="1"/>
</dbReference>
<feature type="domain" description="4Fe-4S ferredoxin-type" evidence="10">
    <location>
        <begin position="199"/>
        <end position="227"/>
    </location>
</feature>
<proteinExistence type="inferred from homology"/>
<dbReference type="Pfam" id="PF05199">
    <property type="entry name" value="GMC_oxred_C"/>
    <property type="match status" value="1"/>
</dbReference>
<dbReference type="InterPro" id="IPR051473">
    <property type="entry name" value="P2Ox-like"/>
</dbReference>
<comment type="cofactor">
    <cofactor evidence="1">
        <name>FAD</name>
        <dbReference type="ChEBI" id="CHEBI:57692"/>
    </cofactor>
</comment>
<dbReference type="InterPro" id="IPR036188">
    <property type="entry name" value="FAD/NAD-bd_sf"/>
</dbReference>
<evidence type="ECO:0000256" key="4">
    <source>
        <dbReference type="ARBA" id="ARBA00022723"/>
    </source>
</evidence>
<reference evidence="11" key="1">
    <citation type="submission" date="2020-08" db="EMBL/GenBank/DDBJ databases">
        <title>Genomic Encyclopedia of Type Strains, Phase IV (KMG-IV): sequencing the most valuable type-strain genomes for metagenomic binning, comparative biology and taxonomic classification.</title>
        <authorList>
            <person name="Goeker M."/>
        </authorList>
    </citation>
    <scope>NUCLEOTIDE SEQUENCE [LARGE SCALE GENOMIC DNA]</scope>
    <source>
        <strain evidence="11">DSM 105040</strain>
    </source>
</reference>
<dbReference type="Gene3D" id="3.50.50.60">
    <property type="entry name" value="FAD/NAD(P)-binding domain"/>
    <property type="match status" value="2"/>
</dbReference>
<accession>A0A840CBA7</accession>